<dbReference type="InterPro" id="IPR010387">
    <property type="entry name" value="QueT"/>
</dbReference>
<feature type="transmembrane region" description="Helical" evidence="1">
    <location>
        <begin position="12"/>
        <end position="32"/>
    </location>
</feature>
<dbReference type="RefSeq" id="WP_106611220.1">
    <property type="nucleotide sequence ID" value="NZ_JAUSTO010000004.1"/>
</dbReference>
<keyword evidence="3" id="KW-1185">Reference proteome</keyword>
<keyword evidence="1" id="KW-1133">Transmembrane helix</keyword>
<feature type="transmembrane region" description="Helical" evidence="1">
    <location>
        <begin position="73"/>
        <end position="92"/>
    </location>
</feature>
<dbReference type="AlphaFoldDB" id="A0AAE3V9B2"/>
<comment type="caution">
    <text evidence="2">The sequence shown here is derived from an EMBL/GenBank/DDBJ whole genome shotgun (WGS) entry which is preliminary data.</text>
</comment>
<dbReference type="Pfam" id="PF06177">
    <property type="entry name" value="QueT"/>
    <property type="match status" value="1"/>
</dbReference>
<keyword evidence="1" id="KW-0472">Membrane</keyword>
<accession>A0AAE3V9B2</accession>
<dbReference type="PANTHER" id="PTHR40044">
    <property type="entry name" value="INTEGRAL MEMBRANE PROTEIN-RELATED"/>
    <property type="match status" value="1"/>
</dbReference>
<organism evidence="2 3">
    <name type="scientific">Moryella indoligenes</name>
    <dbReference type="NCBI Taxonomy" id="371674"/>
    <lineage>
        <taxon>Bacteria</taxon>
        <taxon>Bacillati</taxon>
        <taxon>Bacillota</taxon>
        <taxon>Clostridia</taxon>
        <taxon>Lachnospirales</taxon>
        <taxon>Lachnospiraceae</taxon>
        <taxon>Moryella</taxon>
    </lineage>
</organism>
<name>A0AAE3V9B2_9FIRM</name>
<proteinExistence type="predicted"/>
<feature type="transmembrane region" description="Helical" evidence="1">
    <location>
        <begin position="44"/>
        <end position="67"/>
    </location>
</feature>
<sequence length="166" mass="17613">MSYRSKDGAGTLAYGAMLAAIYAVITYLTAPISFGPIQFRISEALCILPVFTPAAIPGLFAGCFLANFMSGAAPMDVVFGSLATLIGAYGSWKLRNRGTLAALPPIAANALIIPFVLRFAYGAEDMIPFMMLTVGIGEVISVGILGNMLRTLLLRYGRQLVVPRGM</sequence>
<dbReference type="PIRSF" id="PIRSF031501">
    <property type="entry name" value="QueT"/>
    <property type="match status" value="1"/>
</dbReference>
<evidence type="ECO:0000256" key="1">
    <source>
        <dbReference type="SAM" id="Phobius"/>
    </source>
</evidence>
<keyword evidence="1" id="KW-0812">Transmembrane</keyword>
<reference evidence="2" key="1">
    <citation type="submission" date="2023-07" db="EMBL/GenBank/DDBJ databases">
        <title>Genomic Encyclopedia of Type Strains, Phase IV (KMG-IV): sequencing the most valuable type-strain genomes for metagenomic binning, comparative biology and taxonomic classification.</title>
        <authorList>
            <person name="Goeker M."/>
        </authorList>
    </citation>
    <scope>NUCLEOTIDE SEQUENCE</scope>
    <source>
        <strain evidence="2">DSM 19659</strain>
    </source>
</reference>
<protein>
    <submittedName>
        <fullName evidence="2">Membrane protein</fullName>
    </submittedName>
</protein>
<feature type="transmembrane region" description="Helical" evidence="1">
    <location>
        <begin position="99"/>
        <end position="121"/>
    </location>
</feature>
<feature type="transmembrane region" description="Helical" evidence="1">
    <location>
        <begin position="127"/>
        <end position="149"/>
    </location>
</feature>
<dbReference type="PANTHER" id="PTHR40044:SF1">
    <property type="entry name" value="INTEGRAL MEMBRANE PROTEIN"/>
    <property type="match status" value="1"/>
</dbReference>
<evidence type="ECO:0000313" key="3">
    <source>
        <dbReference type="Proteomes" id="UP001241537"/>
    </source>
</evidence>
<dbReference type="Proteomes" id="UP001241537">
    <property type="component" value="Unassembled WGS sequence"/>
</dbReference>
<dbReference type="EMBL" id="JAUSTO010000004">
    <property type="protein sequence ID" value="MDQ0152147.1"/>
    <property type="molecule type" value="Genomic_DNA"/>
</dbReference>
<gene>
    <name evidence="2" type="ORF">J2S20_000832</name>
</gene>
<evidence type="ECO:0000313" key="2">
    <source>
        <dbReference type="EMBL" id="MDQ0152147.1"/>
    </source>
</evidence>